<sequence>MSFWLTLLPATYEAYDSAGCSLKCALCDALSNLGTFCFNRLPDGQRTALLAFLSGCAIDDHEDPRIRGAELLERLIQAATKWCADDDKVRANAVRALGNLLQIL</sequence>
<evidence type="ECO:0000313" key="1">
    <source>
        <dbReference type="EMBL" id="EDX01047.2"/>
    </source>
</evidence>
<dbReference type="Proteomes" id="UP000002282">
    <property type="component" value="Chromosome X"/>
</dbReference>
<dbReference type="PANTHER" id="PTHR13366">
    <property type="entry name" value="MALARIA ANTIGEN-RELATED"/>
    <property type="match status" value="1"/>
</dbReference>
<dbReference type="AlphaFoldDB" id="B4PZ80"/>
<dbReference type="SUPFAM" id="SSF48371">
    <property type="entry name" value="ARM repeat"/>
    <property type="match status" value="1"/>
</dbReference>
<organism evidence="1 2">
    <name type="scientific">Drosophila yakuba</name>
    <name type="common">Fruit fly</name>
    <dbReference type="NCBI Taxonomy" id="7245"/>
    <lineage>
        <taxon>Eukaryota</taxon>
        <taxon>Metazoa</taxon>
        <taxon>Ecdysozoa</taxon>
        <taxon>Arthropoda</taxon>
        <taxon>Hexapoda</taxon>
        <taxon>Insecta</taxon>
        <taxon>Pterygota</taxon>
        <taxon>Neoptera</taxon>
        <taxon>Endopterygota</taxon>
        <taxon>Diptera</taxon>
        <taxon>Brachycera</taxon>
        <taxon>Muscomorpha</taxon>
        <taxon>Ephydroidea</taxon>
        <taxon>Drosophilidae</taxon>
        <taxon>Drosophila</taxon>
        <taxon>Sophophora</taxon>
    </lineage>
</organism>
<dbReference type="OrthoDB" id="66533at2759"/>
<dbReference type="KEGG" id="dya:Dyak_GE16445"/>
<dbReference type="InterPro" id="IPR052107">
    <property type="entry name" value="HEAT6"/>
</dbReference>
<keyword evidence="2" id="KW-1185">Reference proteome</keyword>
<gene>
    <name evidence="1" type="primary">Dyak\GE16445</name>
    <name evidence="1" type="synonym">dyak_GLEANR_17866</name>
    <name evidence="1" type="synonym">GE16445</name>
    <name evidence="1" type="ORF">Dyak_GE16445</name>
</gene>
<dbReference type="eggNOG" id="KOG4535">
    <property type="taxonomic scope" value="Eukaryota"/>
</dbReference>
<reference evidence="1 2" key="2">
    <citation type="journal article" date="2007" name="PLoS Biol.">
        <title>Principles of genome evolution in the Drosophila melanogaster species group.</title>
        <authorList>
            <person name="Ranz J.M."/>
            <person name="Maurin D."/>
            <person name="Chan Y.S."/>
            <person name="von Grotthuss M."/>
            <person name="Hillier L.W."/>
            <person name="Roote J."/>
            <person name="Ashburner M."/>
            <person name="Bergman C.M."/>
        </authorList>
    </citation>
    <scope>NUCLEOTIDE SEQUENCE [LARGE SCALE GENOMIC DNA]</scope>
    <source>
        <strain evidence="2">Tai18E2 / Tucson 14021-0261.01</strain>
    </source>
</reference>
<reference evidence="1 2" key="1">
    <citation type="journal article" date="2007" name="Nature">
        <title>Evolution of genes and genomes on the Drosophila phylogeny.</title>
        <authorList>
            <consortium name="Drosophila 12 Genomes Consortium"/>
            <person name="Clark A.G."/>
            <person name="Eisen M.B."/>
            <person name="Smith D.R."/>
            <person name="Bergman C.M."/>
            <person name="Oliver B."/>
            <person name="Markow T.A."/>
            <person name="Kaufman T.C."/>
            <person name="Kellis M."/>
            <person name="Gelbart W."/>
            <person name="Iyer V.N."/>
            <person name="Pollard D.A."/>
            <person name="Sackton T.B."/>
            <person name="Larracuente A.M."/>
            <person name="Singh N.D."/>
            <person name="Abad J.P."/>
            <person name="Abt D.N."/>
            <person name="Adryan B."/>
            <person name="Aguade M."/>
            <person name="Akashi H."/>
            <person name="Anderson W.W."/>
            <person name="Aquadro C.F."/>
            <person name="Ardell D.H."/>
            <person name="Arguello R."/>
            <person name="Artieri C.G."/>
            <person name="Barbash D.A."/>
            <person name="Barker D."/>
            <person name="Barsanti P."/>
            <person name="Batterham P."/>
            <person name="Batzoglou S."/>
            <person name="Begun D."/>
            <person name="Bhutkar A."/>
            <person name="Blanco E."/>
            <person name="Bosak S.A."/>
            <person name="Bradley R.K."/>
            <person name="Brand A.D."/>
            <person name="Brent M.R."/>
            <person name="Brooks A.N."/>
            <person name="Brown R.H."/>
            <person name="Butlin R.K."/>
            <person name="Caggese C."/>
            <person name="Calvi B.R."/>
            <person name="Bernardo de Carvalho A."/>
            <person name="Caspi A."/>
            <person name="Castrezana S."/>
            <person name="Celniker S.E."/>
            <person name="Chang J.L."/>
            <person name="Chapple C."/>
            <person name="Chatterji S."/>
            <person name="Chinwalla A."/>
            <person name="Civetta A."/>
            <person name="Clifton S.W."/>
            <person name="Comeron J.M."/>
            <person name="Costello J.C."/>
            <person name="Coyne J.A."/>
            <person name="Daub J."/>
            <person name="David R.G."/>
            <person name="Delcher A.L."/>
            <person name="Delehaunty K."/>
            <person name="Do C.B."/>
            <person name="Ebling H."/>
            <person name="Edwards K."/>
            <person name="Eickbush T."/>
            <person name="Evans J.D."/>
            <person name="Filipski A."/>
            <person name="Findeiss S."/>
            <person name="Freyhult E."/>
            <person name="Fulton L."/>
            <person name="Fulton R."/>
            <person name="Garcia A.C."/>
            <person name="Gardiner A."/>
            <person name="Garfield D.A."/>
            <person name="Garvin B.E."/>
            <person name="Gibson G."/>
            <person name="Gilbert D."/>
            <person name="Gnerre S."/>
            <person name="Godfrey J."/>
            <person name="Good R."/>
            <person name="Gotea V."/>
            <person name="Gravely B."/>
            <person name="Greenberg A.J."/>
            <person name="Griffiths-Jones S."/>
            <person name="Gross S."/>
            <person name="Guigo R."/>
            <person name="Gustafson E.A."/>
            <person name="Haerty W."/>
            <person name="Hahn M.W."/>
            <person name="Halligan D.L."/>
            <person name="Halpern A.L."/>
            <person name="Halter G.M."/>
            <person name="Han M.V."/>
            <person name="Heger A."/>
            <person name="Hillier L."/>
            <person name="Hinrichs A.S."/>
            <person name="Holmes I."/>
            <person name="Hoskins R.A."/>
            <person name="Hubisz M.J."/>
            <person name="Hultmark D."/>
            <person name="Huntley M.A."/>
            <person name="Jaffe D.B."/>
            <person name="Jagadeeshan S."/>
            <person name="Jeck W.R."/>
            <person name="Johnson J."/>
            <person name="Jones C.D."/>
            <person name="Jordan W.C."/>
            <person name="Karpen G.H."/>
            <person name="Kataoka E."/>
            <person name="Keightley P.D."/>
            <person name="Kheradpour P."/>
            <person name="Kirkness E.F."/>
            <person name="Koerich L.B."/>
            <person name="Kristiansen K."/>
            <person name="Kudrna D."/>
            <person name="Kulathinal R.J."/>
            <person name="Kumar S."/>
            <person name="Kwok R."/>
            <person name="Lander E."/>
            <person name="Langley C.H."/>
            <person name="Lapoint R."/>
            <person name="Lazzaro B.P."/>
            <person name="Lee S.J."/>
            <person name="Levesque L."/>
            <person name="Li R."/>
            <person name="Lin C.F."/>
            <person name="Lin M.F."/>
            <person name="Lindblad-Toh K."/>
            <person name="Llopart A."/>
            <person name="Long M."/>
            <person name="Low L."/>
            <person name="Lozovsky E."/>
            <person name="Lu J."/>
            <person name="Luo M."/>
            <person name="Machado C.A."/>
            <person name="Makalowski W."/>
            <person name="Marzo M."/>
            <person name="Matsuda M."/>
            <person name="Matzkin L."/>
            <person name="McAllister B."/>
            <person name="McBride C.S."/>
            <person name="McKernan B."/>
            <person name="McKernan K."/>
            <person name="Mendez-Lago M."/>
            <person name="Minx P."/>
            <person name="Mollenhauer M.U."/>
            <person name="Montooth K."/>
            <person name="Mount S.M."/>
            <person name="Mu X."/>
            <person name="Myers E."/>
            <person name="Negre B."/>
            <person name="Newfeld S."/>
            <person name="Nielsen R."/>
            <person name="Noor M.A."/>
            <person name="O'Grady P."/>
            <person name="Pachter L."/>
            <person name="Papaceit M."/>
            <person name="Parisi M.J."/>
            <person name="Parisi M."/>
            <person name="Parts L."/>
            <person name="Pedersen J.S."/>
            <person name="Pesole G."/>
            <person name="Phillippy A.M."/>
            <person name="Ponting C.P."/>
            <person name="Pop M."/>
            <person name="Porcelli D."/>
            <person name="Powell J.R."/>
            <person name="Prohaska S."/>
            <person name="Pruitt K."/>
            <person name="Puig M."/>
            <person name="Quesneville H."/>
            <person name="Ram K.R."/>
            <person name="Rand D."/>
            <person name="Rasmussen M.D."/>
            <person name="Reed L.K."/>
            <person name="Reenan R."/>
            <person name="Reily A."/>
            <person name="Remington K.A."/>
            <person name="Rieger T.T."/>
            <person name="Ritchie M.G."/>
            <person name="Robin C."/>
            <person name="Rogers Y.H."/>
            <person name="Rohde C."/>
            <person name="Rozas J."/>
            <person name="Rubenfield M.J."/>
            <person name="Ruiz A."/>
            <person name="Russo S."/>
            <person name="Salzberg S.L."/>
            <person name="Sanchez-Gracia A."/>
            <person name="Saranga D.J."/>
            <person name="Sato H."/>
            <person name="Schaeffer S.W."/>
            <person name="Schatz M.C."/>
            <person name="Schlenke T."/>
            <person name="Schwartz R."/>
            <person name="Segarra C."/>
            <person name="Singh R.S."/>
            <person name="Sirot L."/>
            <person name="Sirota M."/>
            <person name="Sisneros N.B."/>
            <person name="Smith C.D."/>
            <person name="Smith T.F."/>
            <person name="Spieth J."/>
            <person name="Stage D.E."/>
            <person name="Stark A."/>
            <person name="Stephan W."/>
            <person name="Strausberg R.L."/>
            <person name="Strempel S."/>
            <person name="Sturgill D."/>
            <person name="Sutton G."/>
            <person name="Sutton G.G."/>
            <person name="Tao W."/>
            <person name="Teichmann S."/>
            <person name="Tobari Y.N."/>
            <person name="Tomimura Y."/>
            <person name="Tsolas J.M."/>
            <person name="Valente V.L."/>
            <person name="Venter E."/>
            <person name="Venter J.C."/>
            <person name="Vicario S."/>
            <person name="Vieira F.G."/>
            <person name="Vilella A.J."/>
            <person name="Villasante A."/>
            <person name="Walenz B."/>
            <person name="Wang J."/>
            <person name="Wasserman M."/>
            <person name="Watts T."/>
            <person name="Wilson D."/>
            <person name="Wilson R.K."/>
            <person name="Wing R.A."/>
            <person name="Wolfner M.F."/>
            <person name="Wong A."/>
            <person name="Wong G.K."/>
            <person name="Wu C.I."/>
            <person name="Wu G."/>
            <person name="Yamamoto D."/>
            <person name="Yang H.P."/>
            <person name="Yang S.P."/>
            <person name="Yorke J.A."/>
            <person name="Yoshida K."/>
            <person name="Zdobnov E."/>
            <person name="Zhang P."/>
            <person name="Zhang Y."/>
            <person name="Zimin A.V."/>
            <person name="Baldwin J."/>
            <person name="Abdouelleil A."/>
            <person name="Abdulkadir J."/>
            <person name="Abebe A."/>
            <person name="Abera B."/>
            <person name="Abreu J."/>
            <person name="Acer S.C."/>
            <person name="Aftuck L."/>
            <person name="Alexander A."/>
            <person name="An P."/>
            <person name="Anderson E."/>
            <person name="Anderson S."/>
            <person name="Arachi H."/>
            <person name="Azer M."/>
            <person name="Bachantsang P."/>
            <person name="Barry A."/>
            <person name="Bayul T."/>
            <person name="Berlin A."/>
            <person name="Bessette D."/>
            <person name="Bloom T."/>
            <person name="Blye J."/>
            <person name="Boguslavskiy L."/>
            <person name="Bonnet C."/>
            <person name="Boukhgalter B."/>
            <person name="Bourzgui I."/>
            <person name="Brown A."/>
            <person name="Cahill P."/>
            <person name="Channer S."/>
            <person name="Cheshatsang Y."/>
            <person name="Chuda L."/>
            <person name="Citroen M."/>
            <person name="Collymore A."/>
            <person name="Cooke P."/>
            <person name="Costello M."/>
            <person name="D'Aco K."/>
            <person name="Daza R."/>
            <person name="De Haan G."/>
            <person name="DeGray S."/>
            <person name="DeMaso C."/>
            <person name="Dhargay N."/>
            <person name="Dooley K."/>
            <person name="Dooley E."/>
            <person name="Doricent M."/>
            <person name="Dorje P."/>
            <person name="Dorjee K."/>
            <person name="Dupes A."/>
            <person name="Elong R."/>
            <person name="Falk J."/>
            <person name="Farina A."/>
            <person name="Faro S."/>
            <person name="Ferguson D."/>
            <person name="Fisher S."/>
            <person name="Foley C.D."/>
            <person name="Franke A."/>
            <person name="Friedrich D."/>
            <person name="Gadbois L."/>
            <person name="Gearin G."/>
            <person name="Gearin C.R."/>
            <person name="Giannoukos G."/>
            <person name="Goode T."/>
            <person name="Graham J."/>
            <person name="Grandbois E."/>
            <person name="Grewal S."/>
            <person name="Gyaltsen K."/>
            <person name="Hafez N."/>
            <person name="Hagos B."/>
            <person name="Hall J."/>
            <person name="Henson C."/>
            <person name="Hollinger A."/>
            <person name="Honan T."/>
            <person name="Huard M.D."/>
            <person name="Hughes L."/>
            <person name="Hurhula B."/>
            <person name="Husby M.E."/>
            <person name="Kamat A."/>
            <person name="Kanga B."/>
            <person name="Kashin S."/>
            <person name="Khazanovich D."/>
            <person name="Kisner P."/>
            <person name="Lance K."/>
            <person name="Lara M."/>
            <person name="Lee W."/>
            <person name="Lennon N."/>
            <person name="Letendre F."/>
            <person name="LeVine R."/>
            <person name="Lipovsky A."/>
            <person name="Liu X."/>
            <person name="Liu J."/>
            <person name="Liu S."/>
            <person name="Lokyitsang T."/>
            <person name="Lokyitsang Y."/>
            <person name="Lubonja R."/>
            <person name="Lui A."/>
            <person name="MacDonald P."/>
            <person name="Magnisalis V."/>
            <person name="Maru K."/>
            <person name="Matthews C."/>
            <person name="McCusker W."/>
            <person name="McDonough S."/>
            <person name="Mehta T."/>
            <person name="Meldrim J."/>
            <person name="Meneus L."/>
            <person name="Mihai O."/>
            <person name="Mihalev A."/>
            <person name="Mihova T."/>
            <person name="Mittelman R."/>
            <person name="Mlenga V."/>
            <person name="Montmayeur A."/>
            <person name="Mulrain L."/>
            <person name="Navidi A."/>
            <person name="Naylor J."/>
            <person name="Negash T."/>
            <person name="Nguyen T."/>
            <person name="Nguyen N."/>
            <person name="Nicol R."/>
            <person name="Norbu C."/>
            <person name="Norbu N."/>
            <person name="Novod N."/>
            <person name="O'Neill B."/>
            <person name="Osman S."/>
            <person name="Markiewicz E."/>
            <person name="Oyono O.L."/>
            <person name="Patti C."/>
            <person name="Phunkhang P."/>
            <person name="Pierre F."/>
            <person name="Priest M."/>
            <person name="Raghuraman S."/>
            <person name="Rege F."/>
            <person name="Reyes R."/>
            <person name="Rise C."/>
            <person name="Rogov P."/>
            <person name="Ross K."/>
            <person name="Ryan E."/>
            <person name="Settipalli S."/>
            <person name="Shea T."/>
            <person name="Sherpa N."/>
            <person name="Shi L."/>
            <person name="Shih D."/>
            <person name="Sparrow T."/>
            <person name="Spaulding J."/>
            <person name="Stalker J."/>
            <person name="Stange-Thomann N."/>
            <person name="Stavropoulos S."/>
            <person name="Stone C."/>
            <person name="Strader C."/>
            <person name="Tesfaye S."/>
            <person name="Thomson T."/>
            <person name="Thoulutsang Y."/>
            <person name="Thoulutsang D."/>
            <person name="Topham K."/>
            <person name="Topping I."/>
            <person name="Tsamla T."/>
            <person name="Vassiliev H."/>
            <person name="Vo A."/>
            <person name="Wangchuk T."/>
            <person name="Wangdi T."/>
            <person name="Weiand M."/>
            <person name="Wilkinson J."/>
            <person name="Wilson A."/>
            <person name="Yadav S."/>
            <person name="Young G."/>
            <person name="Yu Q."/>
            <person name="Zembek L."/>
            <person name="Zhong D."/>
            <person name="Zimmer A."/>
            <person name="Zwirko Z."/>
            <person name="Jaffe D.B."/>
            <person name="Alvarez P."/>
            <person name="Brockman W."/>
            <person name="Butler J."/>
            <person name="Chin C."/>
            <person name="Gnerre S."/>
            <person name="Grabherr M."/>
            <person name="Kleber M."/>
            <person name="Mauceli E."/>
            <person name="MacCallum I."/>
        </authorList>
    </citation>
    <scope>NUCLEOTIDE SEQUENCE [LARGE SCALE GENOMIC DNA]</scope>
    <source>
        <strain evidence="2">Tai18E2 / Tucson 14021-0261.01</strain>
    </source>
</reference>
<accession>B4PZ80</accession>
<dbReference type="InterPro" id="IPR016024">
    <property type="entry name" value="ARM-type_fold"/>
</dbReference>
<dbReference type="PANTHER" id="PTHR13366:SF0">
    <property type="entry name" value="HEAT REPEAT-CONTAINING PROTEIN 6"/>
    <property type="match status" value="1"/>
</dbReference>
<evidence type="ECO:0000313" key="2">
    <source>
        <dbReference type="Proteomes" id="UP000002282"/>
    </source>
</evidence>
<protein>
    <submittedName>
        <fullName evidence="1">Uncharacterized protein</fullName>
    </submittedName>
</protein>
<name>B4PZ80_DROYA</name>
<dbReference type="EMBL" id="CM000162">
    <property type="protein sequence ID" value="EDX01047.2"/>
    <property type="molecule type" value="Genomic_DNA"/>
</dbReference>
<proteinExistence type="predicted"/>
<dbReference type="HOGENOM" id="CLU_1403860_0_0_1"/>